<evidence type="ECO:0000259" key="11">
    <source>
        <dbReference type="Pfam" id="PF07687"/>
    </source>
</evidence>
<keyword evidence="13" id="KW-1185">Reference proteome</keyword>
<dbReference type="InterPro" id="IPR036264">
    <property type="entry name" value="Bact_exopeptidase_dim_dom"/>
</dbReference>
<evidence type="ECO:0000256" key="7">
    <source>
        <dbReference type="ARBA" id="ARBA00022833"/>
    </source>
</evidence>
<feature type="binding site" evidence="10">
    <location>
        <position position="172"/>
    </location>
    <ligand>
        <name>Zn(2+)</name>
        <dbReference type="ChEBI" id="CHEBI:29105"/>
        <label>1</label>
    </ligand>
</feature>
<name>A0AA36I3G2_9DINO</name>
<evidence type="ECO:0000256" key="4">
    <source>
        <dbReference type="ARBA" id="ARBA00022490"/>
    </source>
</evidence>
<feature type="active site" evidence="9">
    <location>
        <position position="79"/>
    </location>
</feature>
<dbReference type="PROSITE" id="PS00759">
    <property type="entry name" value="ARGE_DAPE_CPG2_2"/>
    <property type="match status" value="1"/>
</dbReference>
<dbReference type="PANTHER" id="PTHR45892:SF1">
    <property type="entry name" value="AMINOACYLASE-1"/>
    <property type="match status" value="1"/>
</dbReference>
<reference evidence="12" key="1">
    <citation type="submission" date="2023-08" db="EMBL/GenBank/DDBJ databases">
        <authorList>
            <person name="Chen Y."/>
            <person name="Shah S."/>
            <person name="Dougan E. K."/>
            <person name="Thang M."/>
            <person name="Chan C."/>
        </authorList>
    </citation>
    <scope>NUCLEOTIDE SEQUENCE</scope>
</reference>
<dbReference type="AlphaFoldDB" id="A0AA36I3G2"/>
<feature type="domain" description="Peptidase M20 dimerisation" evidence="11">
    <location>
        <begin position="186"/>
        <end position="311"/>
    </location>
</feature>
<dbReference type="FunFam" id="1.10.150.900:FF:000001">
    <property type="entry name" value="Aminoacylase-1, putative"/>
    <property type="match status" value="1"/>
</dbReference>
<dbReference type="SUPFAM" id="SSF55031">
    <property type="entry name" value="Bacterial exopeptidase dimerisation domain"/>
    <property type="match status" value="1"/>
</dbReference>
<comment type="cofactor">
    <cofactor evidence="10">
        <name>Zn(2+)</name>
        <dbReference type="ChEBI" id="CHEBI:29105"/>
    </cofactor>
    <text evidence="10">Binds 2 Zn(2+) ions per subunit.</text>
</comment>
<dbReference type="InterPro" id="IPR002933">
    <property type="entry name" value="Peptidase_M20"/>
</dbReference>
<evidence type="ECO:0000256" key="2">
    <source>
        <dbReference type="ARBA" id="ARBA00006247"/>
    </source>
</evidence>
<feature type="binding site" evidence="10">
    <location>
        <position position="77"/>
    </location>
    <ligand>
        <name>Zn(2+)</name>
        <dbReference type="ChEBI" id="CHEBI:29105"/>
        <label>1</label>
    </ligand>
</feature>
<dbReference type="EMBL" id="CAUJNA010000698">
    <property type="protein sequence ID" value="CAJ1380270.1"/>
    <property type="molecule type" value="Genomic_DNA"/>
</dbReference>
<feature type="binding site" evidence="10">
    <location>
        <position position="109"/>
    </location>
    <ligand>
        <name>Zn(2+)</name>
        <dbReference type="ChEBI" id="CHEBI:29105"/>
        <label>1</label>
    </ligand>
</feature>
<protein>
    <recommendedName>
        <fullName evidence="3">N-acyl-aliphatic-L-amino acid amidohydrolase</fullName>
        <ecNumber evidence="3">3.5.1.14</ecNumber>
    </recommendedName>
    <alternativeName>
        <fullName evidence="8">N-acyl-L-amino-acid amidohydrolase</fullName>
    </alternativeName>
</protein>
<dbReference type="InterPro" id="IPR010159">
    <property type="entry name" value="N-acyl_aa_amidohydrolase"/>
</dbReference>
<dbReference type="Pfam" id="PF01546">
    <property type="entry name" value="Peptidase_M20"/>
    <property type="match status" value="1"/>
</dbReference>
<dbReference type="InterPro" id="IPR052083">
    <property type="entry name" value="Aminoacylase-1_M20A"/>
</dbReference>
<gene>
    <name evidence="12" type="ORF">EVOR1521_LOCUS8253</name>
</gene>
<comment type="subcellular location">
    <subcellularLocation>
        <location evidence="1">Cytoplasm</location>
    </subcellularLocation>
</comment>
<evidence type="ECO:0000256" key="1">
    <source>
        <dbReference type="ARBA" id="ARBA00004496"/>
    </source>
</evidence>
<accession>A0AA36I3G2</accession>
<organism evidence="12 13">
    <name type="scientific">Effrenium voratum</name>
    <dbReference type="NCBI Taxonomy" id="2562239"/>
    <lineage>
        <taxon>Eukaryota</taxon>
        <taxon>Sar</taxon>
        <taxon>Alveolata</taxon>
        <taxon>Dinophyceae</taxon>
        <taxon>Suessiales</taxon>
        <taxon>Symbiodiniaceae</taxon>
        <taxon>Effrenium</taxon>
    </lineage>
</organism>
<evidence type="ECO:0000256" key="6">
    <source>
        <dbReference type="ARBA" id="ARBA00022801"/>
    </source>
</evidence>
<evidence type="ECO:0000313" key="12">
    <source>
        <dbReference type="EMBL" id="CAJ1380270.1"/>
    </source>
</evidence>
<dbReference type="PROSITE" id="PS00758">
    <property type="entry name" value="ARGE_DAPE_CPG2_1"/>
    <property type="match status" value="1"/>
</dbReference>
<evidence type="ECO:0000256" key="3">
    <source>
        <dbReference type="ARBA" id="ARBA00011913"/>
    </source>
</evidence>
<dbReference type="GO" id="GO:0005737">
    <property type="term" value="C:cytoplasm"/>
    <property type="evidence" value="ECO:0007669"/>
    <property type="project" value="UniProtKB-SubCell"/>
</dbReference>
<feature type="binding site" evidence="10">
    <location>
        <position position="109"/>
    </location>
    <ligand>
        <name>Zn(2+)</name>
        <dbReference type="ChEBI" id="CHEBI:29105"/>
        <label>2</label>
    </ligand>
</feature>
<keyword evidence="7 10" id="KW-0862">Zinc</keyword>
<dbReference type="InterPro" id="IPR011650">
    <property type="entry name" value="Peptidase_M20_dimer"/>
</dbReference>
<evidence type="ECO:0000256" key="5">
    <source>
        <dbReference type="ARBA" id="ARBA00022723"/>
    </source>
</evidence>
<dbReference type="SUPFAM" id="SSF53187">
    <property type="entry name" value="Zn-dependent exopeptidases"/>
    <property type="match status" value="1"/>
</dbReference>
<dbReference type="GO" id="GO:0004046">
    <property type="term" value="F:aminoacylase activity"/>
    <property type="evidence" value="ECO:0007669"/>
    <property type="project" value="UniProtKB-EC"/>
</dbReference>
<dbReference type="PANTHER" id="PTHR45892">
    <property type="entry name" value="AMINOACYLASE-1"/>
    <property type="match status" value="1"/>
</dbReference>
<dbReference type="Gene3D" id="3.30.70.360">
    <property type="match status" value="1"/>
</dbReference>
<dbReference type="Gene3D" id="1.10.150.900">
    <property type="match status" value="1"/>
</dbReference>
<dbReference type="PIRSF" id="PIRSF036696">
    <property type="entry name" value="ACY-1"/>
    <property type="match status" value="1"/>
</dbReference>
<keyword evidence="6" id="KW-0378">Hydrolase</keyword>
<dbReference type="EC" id="3.5.1.14" evidence="3"/>
<dbReference type="GO" id="GO:0046872">
    <property type="term" value="F:metal ion binding"/>
    <property type="evidence" value="ECO:0007669"/>
    <property type="project" value="UniProtKB-KW"/>
</dbReference>
<dbReference type="Gene3D" id="3.40.630.10">
    <property type="entry name" value="Zn peptidases"/>
    <property type="match status" value="1"/>
</dbReference>
<evidence type="ECO:0000313" key="13">
    <source>
        <dbReference type="Proteomes" id="UP001178507"/>
    </source>
</evidence>
<proteinExistence type="inferred from homology"/>
<comment type="caution">
    <text evidence="12">The sequence shown here is derived from an EMBL/GenBank/DDBJ whole genome shotgun (WGS) entry which is preliminary data.</text>
</comment>
<sequence length="430" mass="47837">MPDLAPEVELFRDFLRIRSVSGEGPAGSYAQAVAWLEAFCQRLGLPTKQVEPVKGKPVLLATWAGNSDLPSLLLNSHYDVVPAMDEFWNVNPWTADVVDGKIYGRGTQDMKCVCVQYLLAIERLKAKGFVPRRTVHLSFVPDEEVGGVDGMGKLLQTPEFTSLGVLGLALDEGLANPGDAFTVFYGERTPWWILVRAAGPTGHGSRFIKDTAPQKLMRMAERALAFRRAQEDALGHDQNGCKHGTAKKLGDVTTLNLTMLRTGVSNDNGKTFCLNVIPTEAEAGFDVRITPHLAPKDFQTLLDKWCEEEGVTWQFAPWTRPLKEHHLTETNSSNPWWVAFQEVVTGMGHKVEPEVFPAATDSRFLRELGIPALGFSPMKNCPILLHEHNEYIPIDTYLSGIEVYVGLIESLASKDKLEGEDDQLKRRRVR</sequence>
<feature type="binding site" evidence="10">
    <location>
        <position position="144"/>
    </location>
    <ligand>
        <name>Zn(2+)</name>
        <dbReference type="ChEBI" id="CHEBI:29105"/>
        <label>2</label>
    </ligand>
</feature>
<keyword evidence="4" id="KW-0963">Cytoplasm</keyword>
<dbReference type="GO" id="GO:0006520">
    <property type="term" value="P:amino acid metabolic process"/>
    <property type="evidence" value="ECO:0007669"/>
    <property type="project" value="InterPro"/>
</dbReference>
<dbReference type="InterPro" id="IPR001261">
    <property type="entry name" value="ArgE/DapE_CS"/>
</dbReference>
<evidence type="ECO:0000256" key="9">
    <source>
        <dbReference type="PIRSR" id="PIRSR036696-1"/>
    </source>
</evidence>
<dbReference type="Pfam" id="PF07687">
    <property type="entry name" value="M20_dimer"/>
    <property type="match status" value="1"/>
</dbReference>
<evidence type="ECO:0000256" key="8">
    <source>
        <dbReference type="ARBA" id="ARBA00029656"/>
    </source>
</evidence>
<feature type="binding site" evidence="10">
    <location>
        <position position="386"/>
    </location>
    <ligand>
        <name>Zn(2+)</name>
        <dbReference type="ChEBI" id="CHEBI:29105"/>
        <label>2</label>
    </ligand>
</feature>
<dbReference type="NCBIfam" id="TIGR01880">
    <property type="entry name" value="Ac-peptdase-euk"/>
    <property type="match status" value="1"/>
</dbReference>
<feature type="active site" description="Proton acceptor" evidence="9">
    <location>
        <position position="143"/>
    </location>
</feature>
<comment type="similarity">
    <text evidence="2">Belongs to the peptidase M20A family.</text>
</comment>
<evidence type="ECO:0000256" key="10">
    <source>
        <dbReference type="PIRSR" id="PIRSR036696-2"/>
    </source>
</evidence>
<dbReference type="Proteomes" id="UP001178507">
    <property type="component" value="Unassembled WGS sequence"/>
</dbReference>
<keyword evidence="5 10" id="KW-0479">Metal-binding</keyword>